<proteinExistence type="predicted"/>
<sequence length="325" mass="37023">MTSVGVIHTIAKLLNPIPQYVLGCLPAIAIIGASPKEKFSEKFTWVLRCLGCPFTGLLYSCTIGAEGIYLCIYWLSSQHFRRQGGQQEDERQEDNGLKPLDHRPIGVYTMPVIDQQNIMEHINRCITKASVLERLSALVSIYYIVVGVIAAISRTTGQFSCEDWPYISLLLSWTIPAVFKRAFSGTIVVKDPITEFESNEKKIIIKQETRNKKQKFFTATLVFLISLVYPWITVFLAFYTPPVGYYCRSKFLSVFCSVWSLNSLLAYINHLYKEKDVEGNLYLHVWFSICGFILAVLLFVLALFTNNFEWWGIFNDPNCATSCPI</sequence>
<evidence type="ECO:0000313" key="4">
    <source>
        <dbReference type="Proteomes" id="UP000247702"/>
    </source>
</evidence>
<reference evidence="2 4" key="1">
    <citation type="submission" date="2017-11" db="EMBL/GenBank/DDBJ databases">
        <title>The genome of Rhizophagus clarus HR1 reveals common genetic basis of auxotrophy among arbuscular mycorrhizal fungi.</title>
        <authorList>
            <person name="Kobayashi Y."/>
        </authorList>
    </citation>
    <scope>NUCLEOTIDE SEQUENCE [LARGE SCALE GENOMIC DNA]</scope>
    <source>
        <strain evidence="2 4">HR1</strain>
    </source>
</reference>
<dbReference type="Proteomes" id="UP000247702">
    <property type="component" value="Unassembled WGS sequence"/>
</dbReference>
<evidence type="ECO:0000313" key="2">
    <source>
        <dbReference type="EMBL" id="GBC10631.1"/>
    </source>
</evidence>
<keyword evidence="1" id="KW-0812">Transmembrane</keyword>
<dbReference type="AlphaFoldDB" id="A0A2Z6S7J8"/>
<dbReference type="OrthoDB" id="2343239at2759"/>
<feature type="transmembrane region" description="Helical" evidence="1">
    <location>
        <begin position="131"/>
        <end position="152"/>
    </location>
</feature>
<dbReference type="EMBL" id="BLAL01000053">
    <property type="protein sequence ID" value="GES81153.1"/>
    <property type="molecule type" value="Genomic_DNA"/>
</dbReference>
<dbReference type="Proteomes" id="UP000615446">
    <property type="component" value="Unassembled WGS sequence"/>
</dbReference>
<keyword evidence="1" id="KW-0472">Membrane</keyword>
<name>A0A2Z6S7J8_9GLOM</name>
<keyword evidence="1" id="KW-1133">Transmembrane helix</keyword>
<dbReference type="EMBL" id="BEXD01004403">
    <property type="protein sequence ID" value="GBC10631.1"/>
    <property type="molecule type" value="Genomic_DNA"/>
</dbReference>
<feature type="transmembrane region" description="Helical" evidence="1">
    <location>
        <begin position="251"/>
        <end position="269"/>
    </location>
</feature>
<evidence type="ECO:0000313" key="3">
    <source>
        <dbReference type="EMBL" id="GES81153.1"/>
    </source>
</evidence>
<keyword evidence="4" id="KW-1185">Reference proteome</keyword>
<feature type="transmembrane region" description="Helical" evidence="1">
    <location>
        <begin position="281"/>
        <end position="304"/>
    </location>
</feature>
<gene>
    <name evidence="3" type="ORF">RCL2_000841100</name>
    <name evidence="2" type="ORF">RclHR1_00980008</name>
</gene>
<organism evidence="2 4">
    <name type="scientific">Rhizophagus clarus</name>
    <dbReference type="NCBI Taxonomy" id="94130"/>
    <lineage>
        <taxon>Eukaryota</taxon>
        <taxon>Fungi</taxon>
        <taxon>Fungi incertae sedis</taxon>
        <taxon>Mucoromycota</taxon>
        <taxon>Glomeromycotina</taxon>
        <taxon>Glomeromycetes</taxon>
        <taxon>Glomerales</taxon>
        <taxon>Glomeraceae</taxon>
        <taxon>Rhizophagus</taxon>
    </lineage>
</organism>
<protein>
    <submittedName>
        <fullName evidence="2">Uncharacterized protein</fullName>
    </submittedName>
</protein>
<feature type="transmembrane region" description="Helical" evidence="1">
    <location>
        <begin position="57"/>
        <end position="75"/>
    </location>
</feature>
<reference evidence="3" key="2">
    <citation type="submission" date="2019-10" db="EMBL/GenBank/DDBJ databases">
        <title>Conservation and host-specific expression of non-tandemly repeated heterogenous ribosome RNA gene in arbuscular mycorrhizal fungi.</title>
        <authorList>
            <person name="Maeda T."/>
            <person name="Kobayashi Y."/>
            <person name="Nakagawa T."/>
            <person name="Ezawa T."/>
            <person name="Yamaguchi K."/>
            <person name="Bino T."/>
            <person name="Nishimoto Y."/>
            <person name="Shigenobu S."/>
            <person name="Kawaguchi M."/>
        </authorList>
    </citation>
    <scope>NUCLEOTIDE SEQUENCE</scope>
    <source>
        <strain evidence="3">HR1</strain>
    </source>
</reference>
<evidence type="ECO:0000256" key="1">
    <source>
        <dbReference type="SAM" id="Phobius"/>
    </source>
</evidence>
<comment type="caution">
    <text evidence="2">The sequence shown here is derived from an EMBL/GenBank/DDBJ whole genome shotgun (WGS) entry which is preliminary data.</text>
</comment>
<feature type="transmembrane region" description="Helical" evidence="1">
    <location>
        <begin position="216"/>
        <end position="239"/>
    </location>
</feature>
<accession>A0A2Z6S7J8</accession>